<feature type="domain" description="SPOR" evidence="3">
    <location>
        <begin position="140"/>
        <end position="218"/>
    </location>
</feature>
<organism evidence="4 5">
    <name type="scientific">Thiomicrorhabdus heinhorstiae</name>
    <dbReference type="NCBI Taxonomy" id="2748010"/>
    <lineage>
        <taxon>Bacteria</taxon>
        <taxon>Pseudomonadati</taxon>
        <taxon>Pseudomonadota</taxon>
        <taxon>Gammaproteobacteria</taxon>
        <taxon>Thiotrichales</taxon>
        <taxon>Piscirickettsiaceae</taxon>
        <taxon>Thiomicrorhabdus</taxon>
    </lineage>
</organism>
<comment type="caution">
    <text evidence="4">The sequence shown here is derived from an EMBL/GenBank/DDBJ whole genome shotgun (WGS) entry which is preliminary data.</text>
</comment>
<reference evidence="4 5" key="1">
    <citation type="submission" date="2020-11" db="EMBL/GenBank/DDBJ databases">
        <title>Sulfur oxidizing isolate from Hospital Hole Sinkhole.</title>
        <authorList>
            <person name="Scott K.M."/>
        </authorList>
    </citation>
    <scope>NUCLEOTIDE SEQUENCE [LARGE SCALE GENOMIC DNA]</scope>
    <source>
        <strain evidence="4 5">HH1</strain>
    </source>
</reference>
<dbReference type="Gene3D" id="3.30.70.1070">
    <property type="entry name" value="Sporulation related repeat"/>
    <property type="match status" value="1"/>
</dbReference>
<keyword evidence="2" id="KW-0472">Membrane</keyword>
<dbReference type="Pfam" id="PF05036">
    <property type="entry name" value="SPOR"/>
    <property type="match status" value="1"/>
</dbReference>
<gene>
    <name evidence="4" type="ORF">H8792_004190</name>
</gene>
<proteinExistence type="predicted"/>
<keyword evidence="2" id="KW-1133">Transmembrane helix</keyword>
<name>A0ABS0BVX8_9GAMM</name>
<sequence>MSMARDYRHRHAAPRQAYQRRSQQKAVQTQSSSSKWIWFGGFMVSFGLLSGYFIADHFVTLGLKSGNDSQKVSIFDQSTNEKSASLLNPGTQSQPLEVEALKVPSMEEKLPPQEELKSPYRFYDDLVEQKMHVDAEPLSVQLDAPYYVIAGTFGSMEVARKEQARLAKYGQIVDLTEYKTATRTYYRLRIGPFTDRLILNKRRNELRRLGVDTLKVKAPVADK</sequence>
<dbReference type="PROSITE" id="PS51724">
    <property type="entry name" value="SPOR"/>
    <property type="match status" value="1"/>
</dbReference>
<evidence type="ECO:0000313" key="5">
    <source>
        <dbReference type="Proteomes" id="UP001193680"/>
    </source>
</evidence>
<keyword evidence="5" id="KW-1185">Reference proteome</keyword>
<evidence type="ECO:0000259" key="3">
    <source>
        <dbReference type="PROSITE" id="PS51724"/>
    </source>
</evidence>
<dbReference type="EMBL" id="JACBGI020000004">
    <property type="protein sequence ID" value="MBF6057534.1"/>
    <property type="molecule type" value="Genomic_DNA"/>
</dbReference>
<accession>A0ABS0BVX8</accession>
<dbReference type="Proteomes" id="UP001193680">
    <property type="component" value="Unassembled WGS sequence"/>
</dbReference>
<evidence type="ECO:0000256" key="1">
    <source>
        <dbReference type="SAM" id="MobiDB-lite"/>
    </source>
</evidence>
<protein>
    <submittedName>
        <fullName evidence="4">SPOR domain-containing protein</fullName>
    </submittedName>
</protein>
<evidence type="ECO:0000256" key="2">
    <source>
        <dbReference type="SAM" id="Phobius"/>
    </source>
</evidence>
<dbReference type="SUPFAM" id="SSF110997">
    <property type="entry name" value="Sporulation related repeat"/>
    <property type="match status" value="1"/>
</dbReference>
<feature type="transmembrane region" description="Helical" evidence="2">
    <location>
        <begin position="36"/>
        <end position="55"/>
    </location>
</feature>
<feature type="region of interest" description="Disordered" evidence="1">
    <location>
        <begin position="1"/>
        <end position="26"/>
    </location>
</feature>
<evidence type="ECO:0000313" key="4">
    <source>
        <dbReference type="EMBL" id="MBF6057534.1"/>
    </source>
</evidence>
<dbReference type="InterPro" id="IPR036680">
    <property type="entry name" value="SPOR-like_sf"/>
</dbReference>
<keyword evidence="2" id="KW-0812">Transmembrane</keyword>
<dbReference type="InterPro" id="IPR007730">
    <property type="entry name" value="SPOR-like_dom"/>
</dbReference>